<dbReference type="AlphaFoldDB" id="A0A2S0NE84"/>
<reference evidence="9 10" key="1">
    <citation type="submission" date="2018-03" db="EMBL/GenBank/DDBJ databases">
        <title>Genome sequencing of Phreatobacter sp.</title>
        <authorList>
            <person name="Kim S.-J."/>
            <person name="Heo J."/>
            <person name="Kwon S.-W."/>
        </authorList>
    </citation>
    <scope>NUCLEOTIDE SEQUENCE [LARGE SCALE GENOMIC DNA]</scope>
    <source>
        <strain evidence="9 10">S-12</strain>
    </source>
</reference>
<keyword evidence="6 7" id="KW-0482">Metalloprotease</keyword>
<dbReference type="OrthoDB" id="9773538at2"/>
<evidence type="ECO:0000313" key="10">
    <source>
        <dbReference type="Proteomes" id="UP000237889"/>
    </source>
</evidence>
<dbReference type="InterPro" id="IPR001567">
    <property type="entry name" value="Pept_M3A_M3B_dom"/>
</dbReference>
<dbReference type="EMBL" id="CP027668">
    <property type="protein sequence ID" value="AVO46223.1"/>
    <property type="molecule type" value="Genomic_DNA"/>
</dbReference>
<dbReference type="KEGG" id="phr:C6569_14785"/>
<sequence>MTQSTDNPFFRPWTTPFGIAPFGDIRIDDYRPAFERALAEHRTEVDAIATNPDAPSFANTIDALETGGHALDRLCGVFFNLAGSDATEAIQAIQREMAPLLAQHSNAITLDARLFARVRALYERRDQLGLTGEQLRVLEKTYKNFVRGGAALDEAGKARMRQVTERLATLGTAFSQNVLKDEATWTLDLSEADVAGLPDFLKSALAQAAKDRGREGYVMTLGRSMVEPFLTLSPRRDLRETIFKAWVKRGEMGGETDNRAIVAETVKLRVERAKLLGYPTFAAFKLDETMAKTPDAVRTLLERVWNRAVVRAGEEKADLAAVAREEGMNEPIQPWDWRFYAEKVRQKRYAIDEAALKPYFQLDRMIEAAFAVATKLFGVTFRRRDDVPVYHPDVRAYEVLRDGQHVGLFLGDYFARPTKRSGAWMSAFRSQEKLSGPVRPIIVNVMNFAKPPEGRPALLSFDDARTLFHEFGHGLHGLLSDVTYPLLSGTSVARDFVEFPSQLYEHWLERREVLSDFAVHAETGEAMPQTLIDKLIAARTFNQGCATVEYVSSALVDLAFHSLDTAADIDPVAFETEELRRIGMPEGLVMRHRTPHFAHVFSGDGYSAGYYSYMWSEVLDADGFAAFEEVGDPFDPVLARRLGDYVYAAGNSRDPMEAYVAFRGREPDPEALLVKRGLATAA</sequence>
<dbReference type="FunFam" id="3.40.390.10:FF:000009">
    <property type="entry name" value="Oligopeptidase A"/>
    <property type="match status" value="1"/>
</dbReference>
<keyword evidence="3 7" id="KW-0479">Metal-binding</keyword>
<evidence type="ECO:0000256" key="4">
    <source>
        <dbReference type="ARBA" id="ARBA00022801"/>
    </source>
</evidence>
<dbReference type="Gene3D" id="1.10.1370.40">
    <property type="match status" value="1"/>
</dbReference>
<dbReference type="InterPro" id="IPR045090">
    <property type="entry name" value="Pept_M3A_M3B"/>
</dbReference>
<dbReference type="Gene3D" id="3.40.390.10">
    <property type="entry name" value="Collagenase (Catalytic Domain)"/>
    <property type="match status" value="1"/>
</dbReference>
<evidence type="ECO:0000256" key="7">
    <source>
        <dbReference type="RuleBase" id="RU003435"/>
    </source>
</evidence>
<dbReference type="InterPro" id="IPR024079">
    <property type="entry name" value="MetalloPept_cat_dom_sf"/>
</dbReference>
<organism evidence="9 10">
    <name type="scientific">Phreatobacter cathodiphilus</name>
    <dbReference type="NCBI Taxonomy" id="1868589"/>
    <lineage>
        <taxon>Bacteria</taxon>
        <taxon>Pseudomonadati</taxon>
        <taxon>Pseudomonadota</taxon>
        <taxon>Alphaproteobacteria</taxon>
        <taxon>Hyphomicrobiales</taxon>
        <taxon>Phreatobacteraceae</taxon>
        <taxon>Phreatobacter</taxon>
    </lineage>
</organism>
<evidence type="ECO:0000256" key="2">
    <source>
        <dbReference type="ARBA" id="ARBA00022670"/>
    </source>
</evidence>
<keyword evidence="4 7" id="KW-0378">Hydrolase</keyword>
<dbReference type="Pfam" id="PF01432">
    <property type="entry name" value="Peptidase_M3"/>
    <property type="match status" value="1"/>
</dbReference>
<evidence type="ECO:0000259" key="8">
    <source>
        <dbReference type="Pfam" id="PF01432"/>
    </source>
</evidence>
<dbReference type="GO" id="GO:0046872">
    <property type="term" value="F:metal ion binding"/>
    <property type="evidence" value="ECO:0007669"/>
    <property type="project" value="UniProtKB-UniRule"/>
</dbReference>
<dbReference type="PANTHER" id="PTHR43660">
    <property type="entry name" value="DIPEPTIDYL CARBOXYPEPTIDASE"/>
    <property type="match status" value="1"/>
</dbReference>
<dbReference type="GO" id="GO:0004180">
    <property type="term" value="F:carboxypeptidase activity"/>
    <property type="evidence" value="ECO:0007669"/>
    <property type="project" value="TreeGrafter"/>
</dbReference>
<evidence type="ECO:0000256" key="1">
    <source>
        <dbReference type="ARBA" id="ARBA00006040"/>
    </source>
</evidence>
<proteinExistence type="inferred from homology"/>
<accession>A0A2S0NE84</accession>
<dbReference type="GO" id="GO:0005829">
    <property type="term" value="C:cytosol"/>
    <property type="evidence" value="ECO:0007669"/>
    <property type="project" value="TreeGrafter"/>
</dbReference>
<dbReference type="Proteomes" id="UP000237889">
    <property type="component" value="Chromosome"/>
</dbReference>
<dbReference type="InterPro" id="IPR024077">
    <property type="entry name" value="Neurolysin/TOP_dom2"/>
</dbReference>
<keyword evidence="5 7" id="KW-0862">Zinc</keyword>
<dbReference type="CDD" id="cd06456">
    <property type="entry name" value="M3A_DCP"/>
    <property type="match status" value="1"/>
</dbReference>
<dbReference type="InterPro" id="IPR034005">
    <property type="entry name" value="M3A_DCP"/>
</dbReference>
<feature type="domain" description="Peptidase M3A/M3B catalytic" evidence="8">
    <location>
        <begin position="230"/>
        <end position="675"/>
    </location>
</feature>
<gene>
    <name evidence="9" type="ORF">C6569_14785</name>
</gene>
<keyword evidence="10" id="KW-1185">Reference proteome</keyword>
<dbReference type="GO" id="GO:0006508">
    <property type="term" value="P:proteolysis"/>
    <property type="evidence" value="ECO:0007669"/>
    <property type="project" value="UniProtKB-KW"/>
</dbReference>
<protein>
    <submittedName>
        <fullName evidence="9">Peptidase M3</fullName>
    </submittedName>
</protein>
<comment type="cofactor">
    <cofactor evidence="7">
        <name>Zn(2+)</name>
        <dbReference type="ChEBI" id="CHEBI:29105"/>
    </cofactor>
    <text evidence="7">Binds 1 zinc ion.</text>
</comment>
<keyword evidence="2 7" id="KW-0645">Protease</keyword>
<evidence type="ECO:0000256" key="3">
    <source>
        <dbReference type="ARBA" id="ARBA00022723"/>
    </source>
</evidence>
<evidence type="ECO:0000256" key="5">
    <source>
        <dbReference type="ARBA" id="ARBA00022833"/>
    </source>
</evidence>
<dbReference type="PANTHER" id="PTHR43660:SF1">
    <property type="entry name" value="DIPEPTIDYL CARBOXYPEPTIDASE"/>
    <property type="match status" value="1"/>
</dbReference>
<dbReference type="RefSeq" id="WP_106749564.1">
    <property type="nucleotide sequence ID" value="NZ_CP027668.1"/>
</dbReference>
<name>A0A2S0NE84_9HYPH</name>
<evidence type="ECO:0000313" key="9">
    <source>
        <dbReference type="EMBL" id="AVO46223.1"/>
    </source>
</evidence>
<dbReference type="SUPFAM" id="SSF55486">
    <property type="entry name" value="Metalloproteases ('zincins'), catalytic domain"/>
    <property type="match status" value="1"/>
</dbReference>
<dbReference type="Gene3D" id="1.10.1370.10">
    <property type="entry name" value="Neurolysin, domain 3"/>
    <property type="match status" value="1"/>
</dbReference>
<dbReference type="GO" id="GO:0004222">
    <property type="term" value="F:metalloendopeptidase activity"/>
    <property type="evidence" value="ECO:0007669"/>
    <property type="project" value="InterPro"/>
</dbReference>
<comment type="similarity">
    <text evidence="1 7">Belongs to the peptidase M3 family.</text>
</comment>
<evidence type="ECO:0000256" key="6">
    <source>
        <dbReference type="ARBA" id="ARBA00023049"/>
    </source>
</evidence>